<keyword evidence="2" id="KW-1185">Reference proteome</keyword>
<proteinExistence type="predicted"/>
<sequence>MTDQAAPNFLKRHPEHYCLVEENSNRGISLRLADPRPQFFERRFVSVPGPRPPNDRAEHEYFWTLMLRDARDTVPWYVRDSSKMWDKLGMNISKSLTADIVHGREIDDETHRAIQSALLLTYNTSTHKADLSVAGFALACFINTHPAFKAMSNAYDFSEPNGTSTAYQLADVTKLLEEHGAYD</sequence>
<comment type="caution">
    <text evidence="1">The sequence shown here is derived from an EMBL/GenBank/DDBJ whole genome shotgun (WGS) entry which is preliminary data.</text>
</comment>
<accession>A0A7C9VNP4</accession>
<dbReference type="AlphaFoldDB" id="A0A7C9VNP4"/>
<dbReference type="Proteomes" id="UP000480266">
    <property type="component" value="Unassembled WGS sequence"/>
</dbReference>
<reference evidence="1" key="1">
    <citation type="submission" date="2020-02" db="EMBL/GenBank/DDBJ databases">
        <title>Draft genome sequence of Candidatus Afipia apatlaquensis IBT-C3, a potential strain for decolorization of textile dyes.</title>
        <authorList>
            <person name="Sanchez-Reyes A."/>
            <person name="Breton-Deval L."/>
            <person name="Mangelson H."/>
            <person name="Sanchez-Flores A."/>
        </authorList>
    </citation>
    <scope>NUCLEOTIDE SEQUENCE [LARGE SCALE GENOMIC DNA]</scope>
    <source>
        <strain evidence="1">IBT-C3</strain>
    </source>
</reference>
<gene>
    <name evidence="1" type="ORF">G4V63_15660</name>
</gene>
<name>A0A7C9VNP4_9BRAD</name>
<organism evidence="1 2">
    <name type="scientific">Candidatus Afipia apatlaquensis</name>
    <dbReference type="NCBI Taxonomy" id="2712852"/>
    <lineage>
        <taxon>Bacteria</taxon>
        <taxon>Pseudomonadati</taxon>
        <taxon>Pseudomonadota</taxon>
        <taxon>Alphaproteobacteria</taxon>
        <taxon>Hyphomicrobiales</taxon>
        <taxon>Nitrobacteraceae</taxon>
        <taxon>Afipia</taxon>
    </lineage>
</organism>
<protein>
    <submittedName>
        <fullName evidence="1">Uncharacterized protein</fullName>
    </submittedName>
</protein>
<dbReference type="EMBL" id="JAAMRR010000799">
    <property type="protein sequence ID" value="NGX96593.1"/>
    <property type="molecule type" value="Genomic_DNA"/>
</dbReference>
<evidence type="ECO:0000313" key="2">
    <source>
        <dbReference type="Proteomes" id="UP000480266"/>
    </source>
</evidence>
<evidence type="ECO:0000313" key="1">
    <source>
        <dbReference type="EMBL" id="NGX96593.1"/>
    </source>
</evidence>